<feature type="compositionally biased region" description="Low complexity" evidence="4">
    <location>
        <begin position="657"/>
        <end position="667"/>
    </location>
</feature>
<proteinExistence type="predicted"/>
<keyword evidence="7" id="KW-1185">Reference proteome</keyword>
<dbReference type="WBParaSite" id="ACRNAN_scaffold241.g21372.t2">
    <property type="protein sequence ID" value="ACRNAN_scaffold241.g21372.t2"/>
    <property type="gene ID" value="ACRNAN_scaffold241.g21372"/>
</dbReference>
<evidence type="ECO:0000256" key="4">
    <source>
        <dbReference type="SAM" id="MobiDB-lite"/>
    </source>
</evidence>
<feature type="domain" description="SH3" evidence="5">
    <location>
        <begin position="983"/>
        <end position="1043"/>
    </location>
</feature>
<protein>
    <submittedName>
        <fullName evidence="8">Sorbin and SH3 domain-containing protein 1</fullName>
    </submittedName>
</protein>
<feature type="region of interest" description="Disordered" evidence="4">
    <location>
        <begin position="777"/>
        <end position="825"/>
    </location>
</feature>
<dbReference type="PROSITE" id="PS50002">
    <property type="entry name" value="SH3"/>
    <property type="match status" value="3"/>
</dbReference>
<dbReference type="SUPFAM" id="SSF50044">
    <property type="entry name" value="SH3-domain"/>
    <property type="match status" value="3"/>
</dbReference>
<dbReference type="SMART" id="SM00228">
    <property type="entry name" value="PDZ"/>
    <property type="match status" value="1"/>
</dbReference>
<evidence type="ECO:0000256" key="3">
    <source>
        <dbReference type="PROSITE-ProRule" id="PRU00192"/>
    </source>
</evidence>
<dbReference type="InterPro" id="IPR001478">
    <property type="entry name" value="PDZ"/>
</dbReference>
<dbReference type="Pfam" id="PF14604">
    <property type="entry name" value="SH3_9"/>
    <property type="match status" value="2"/>
</dbReference>
<dbReference type="InterPro" id="IPR036028">
    <property type="entry name" value="SH3-like_dom_sf"/>
</dbReference>
<feature type="region of interest" description="Disordered" evidence="4">
    <location>
        <begin position="249"/>
        <end position="270"/>
    </location>
</feature>
<evidence type="ECO:0000259" key="5">
    <source>
        <dbReference type="PROSITE" id="PS50002"/>
    </source>
</evidence>
<feature type="domain" description="PDZ" evidence="6">
    <location>
        <begin position="46"/>
        <end position="126"/>
    </location>
</feature>
<feature type="compositionally biased region" description="Polar residues" evidence="4">
    <location>
        <begin position="668"/>
        <end position="677"/>
    </location>
</feature>
<dbReference type="CDD" id="cd11781">
    <property type="entry name" value="SH3_Sorbs_1"/>
    <property type="match status" value="1"/>
</dbReference>
<feature type="domain" description="SH3" evidence="5">
    <location>
        <begin position="1103"/>
        <end position="1162"/>
    </location>
</feature>
<evidence type="ECO:0000313" key="8">
    <source>
        <dbReference type="WBParaSite" id="ACRNAN_scaffold241.g21372.t2"/>
    </source>
</evidence>
<organism evidence="7 8">
    <name type="scientific">Acrobeloides nanus</name>
    <dbReference type="NCBI Taxonomy" id="290746"/>
    <lineage>
        <taxon>Eukaryota</taxon>
        <taxon>Metazoa</taxon>
        <taxon>Ecdysozoa</taxon>
        <taxon>Nematoda</taxon>
        <taxon>Chromadorea</taxon>
        <taxon>Rhabditida</taxon>
        <taxon>Tylenchina</taxon>
        <taxon>Cephalobomorpha</taxon>
        <taxon>Cephaloboidea</taxon>
        <taxon>Cephalobidae</taxon>
        <taxon>Acrobeloides</taxon>
    </lineage>
</organism>
<feature type="region of interest" description="Disordered" evidence="4">
    <location>
        <begin position="404"/>
        <end position="425"/>
    </location>
</feature>
<feature type="region of interest" description="Disordered" evidence="4">
    <location>
        <begin position="653"/>
        <end position="678"/>
    </location>
</feature>
<name>A0A914DDB2_9BILA</name>
<feature type="domain" description="SH3" evidence="5">
    <location>
        <begin position="920"/>
        <end position="979"/>
    </location>
</feature>
<dbReference type="Gene3D" id="2.30.30.40">
    <property type="entry name" value="SH3 Domains"/>
    <property type="match status" value="3"/>
</dbReference>
<dbReference type="InterPro" id="IPR036034">
    <property type="entry name" value="PDZ_sf"/>
</dbReference>
<evidence type="ECO:0000259" key="6">
    <source>
        <dbReference type="PROSITE" id="PS50106"/>
    </source>
</evidence>
<dbReference type="SUPFAM" id="SSF50156">
    <property type="entry name" value="PDZ domain-like"/>
    <property type="match status" value="1"/>
</dbReference>
<dbReference type="Proteomes" id="UP000887540">
    <property type="component" value="Unplaced"/>
</dbReference>
<dbReference type="SMART" id="SM00326">
    <property type="entry name" value="SH3"/>
    <property type="match status" value="3"/>
</dbReference>
<dbReference type="FunFam" id="2.30.30.40:FF:000001">
    <property type="entry name" value="Sorbin and SH3 domain-containing protein 1 isoform 2"/>
    <property type="match status" value="1"/>
</dbReference>
<dbReference type="Pfam" id="PF07653">
    <property type="entry name" value="SH3_2"/>
    <property type="match status" value="1"/>
</dbReference>
<feature type="compositionally biased region" description="Basic and acidic residues" evidence="4">
    <location>
        <begin position="813"/>
        <end position="825"/>
    </location>
</feature>
<feature type="compositionally biased region" description="Polar residues" evidence="4">
    <location>
        <begin position="404"/>
        <end position="416"/>
    </location>
</feature>
<dbReference type="PANTHER" id="PTHR14167">
    <property type="entry name" value="SH3 DOMAIN-CONTAINING"/>
    <property type="match status" value="1"/>
</dbReference>
<dbReference type="Gene3D" id="2.30.42.10">
    <property type="match status" value="1"/>
</dbReference>
<accession>A0A914DDB2</accession>
<dbReference type="PANTHER" id="PTHR14167:SF116">
    <property type="entry name" value="CAP, ISOFORM AC"/>
    <property type="match status" value="1"/>
</dbReference>
<dbReference type="InterPro" id="IPR050384">
    <property type="entry name" value="Endophilin_SH3RF"/>
</dbReference>
<evidence type="ECO:0000256" key="1">
    <source>
        <dbReference type="ARBA" id="ARBA00022443"/>
    </source>
</evidence>
<dbReference type="AlphaFoldDB" id="A0A914DDB2"/>
<keyword evidence="1 3" id="KW-0728">SH3 domain</keyword>
<evidence type="ECO:0000313" key="7">
    <source>
        <dbReference type="Proteomes" id="UP000887540"/>
    </source>
</evidence>
<reference evidence="8" key="1">
    <citation type="submission" date="2022-11" db="UniProtKB">
        <authorList>
            <consortium name="WormBaseParasite"/>
        </authorList>
    </citation>
    <scope>IDENTIFICATION</scope>
</reference>
<feature type="compositionally biased region" description="Polar residues" evidence="4">
    <location>
        <begin position="792"/>
        <end position="801"/>
    </location>
</feature>
<dbReference type="CDD" id="cd11780">
    <property type="entry name" value="SH3_Sorbs_3"/>
    <property type="match status" value="1"/>
</dbReference>
<dbReference type="PROSITE" id="PS50106">
    <property type="entry name" value="PDZ"/>
    <property type="match status" value="1"/>
</dbReference>
<feature type="region of interest" description="Disordered" evidence="4">
    <location>
        <begin position="606"/>
        <end position="634"/>
    </location>
</feature>
<keyword evidence="2" id="KW-0677">Repeat</keyword>
<feature type="compositionally biased region" description="Low complexity" evidence="4">
    <location>
        <begin position="777"/>
        <end position="786"/>
    </location>
</feature>
<evidence type="ECO:0000256" key="2">
    <source>
        <dbReference type="ARBA" id="ARBA00022737"/>
    </source>
</evidence>
<sequence length="1162" mass="128997">MCHGSPFCWTIGGILKMNGAVADGTLRVVDWNAMEAKTLIVLVFSMVRLSLSLVGGPPWGFRVKQNEGEAPTVSQVIFDSRAYKEGVRTNDIIENIDDEECSTVDQVHAKMRNAQEVLRLRLRRYDSETDSGAQVSELSDASDKTPTVEHRQLPLDEIAPNFSKPPLPIYSQTLDENSSNFGYYGGSRGSAQDKKKYFEQLAMKQLPWPQPQTDRILERKILLGSKQPPLPSDQSSLSGYDSVGADYAGFRTTDSSDRQTPVSSIDPMEDWYSPHASGTNYDIRSPFWLPTLPEEISQASERDNYDATSTPLSLNNGEMVQAPKVKPIPPPTPPKPIPSESTWRIRSTDRHGSIITSPTNGIEVPRPQSVAQLREQITSKLEMKTPAGSRPMSPAVIHPPVQPQRVSITPQPFGRSSTRDSESRMSVSIYSDTPFSVTSSNTSAATSPLVDNYRYHYDEFDLPSKYGTLPSNFSLGTNTLDTGFSSAPSTLKRQHSLVFSSPEVQHAMLLNPENGASNGDLAYSNSYYPSSVNASNDTLKEMNTLNESSNDFILSETGAPFSVKPPPIPVDGSIFMLGGETVSDSYLSDARDIDSPTLTLDYPLNSTTNKLNQPHMPAKSQTMPPTAKVSPPEFATVSSPAMTLAELSGILRPPDEQQQQSQSTSDSPHLTNLTSRPASAYESADISVNSLLSVPTSTYHPLASPSSLGDSATHLTNGVSHGFDEMPSRQRKKKKALEGVLFANYYFESKKGEKLSTNYALDKTVLKYQLQDFSPSPMTSTTSHHPIGFIDESNSLPNTDSLQRRSKSVGNHVEPKSPADKWRESERNAAQIGALQNGSALLSKGINELKKLSMDEMLQRQRAERLSEELEEQNNRRHHYVPNAAPALQNNFSRFDHLLNNDFEHRSSRSSTPKRAATAPPIQTATVLYKFVAQTSRELSLNRGDVVRVNRELDSNWYEGERNGQVGIFPTSYVQLDEDPSTSRQNRVRAMYPFQARNRNELSLRKGEILKKRRAIDAHWYEGTNSKGQIGIFPESYVQDYYEGCEDEAGSVVPDRPKTPKISTLRVESPAPTKKIDRTPQVQAWEQRHSSLGLKGPAHIVPKNAETYRAIYAYKPQHSDELELIENDIVFVVEKCDDGWFIGTLLRNGQFGTFPGNYVEKH</sequence>
<dbReference type="InterPro" id="IPR001452">
    <property type="entry name" value="SH3_domain"/>
</dbReference>